<evidence type="ECO:0000256" key="13">
    <source>
        <dbReference type="HAMAP-Rule" id="MF_00409"/>
    </source>
</evidence>
<dbReference type="NCBIfam" id="TIGR00682">
    <property type="entry name" value="lpxK"/>
    <property type="match status" value="1"/>
</dbReference>
<evidence type="ECO:0000256" key="11">
    <source>
        <dbReference type="ARBA" id="ARBA00023098"/>
    </source>
</evidence>
<evidence type="ECO:0000256" key="1">
    <source>
        <dbReference type="ARBA" id="ARBA00002274"/>
    </source>
</evidence>
<dbReference type="GO" id="GO:0009245">
    <property type="term" value="P:lipid A biosynthetic process"/>
    <property type="evidence" value="ECO:0007669"/>
    <property type="project" value="UniProtKB-UniRule"/>
</dbReference>
<dbReference type="GO" id="GO:0009244">
    <property type="term" value="P:lipopolysaccharide core region biosynthetic process"/>
    <property type="evidence" value="ECO:0007669"/>
    <property type="project" value="TreeGrafter"/>
</dbReference>
<organism evidence="14 15">
    <name type="scientific">Bordetella bronchiseptica 253</name>
    <dbReference type="NCBI Taxonomy" id="568707"/>
    <lineage>
        <taxon>Bacteria</taxon>
        <taxon>Pseudomonadati</taxon>
        <taxon>Pseudomonadota</taxon>
        <taxon>Betaproteobacteria</taxon>
        <taxon>Burkholderiales</taxon>
        <taxon>Alcaligenaceae</taxon>
        <taxon>Bordetella</taxon>
    </lineage>
</organism>
<sequence>MNAPRCLRRLLERQWRDGGWLSTLLRPLAALTGLVVARKRNAYLSGARAAWRAPVPVVVVGNIYVGGTGKTPVVIEVVRQLRARGWTPGVVSRGYGVDVGAAPRVGQGQLAAADYGDEPALIARATGAAIAVHPHRPQAVQALLRAHPGIDVVVSDDGLQHLALARDVEIVVQDERGVGNGRLLPAGPLREPAQRLADVDAIVTNAGRPRAAAAPAAGKPRQLAMWLEPTHAQRVTDGATRTLADLAAVPAARLAAAAGIGNPARFFQTLEQAGLHPAHTLALPDHYAYAQSPFAALDADCILVTAKDAIKCAALDDPRLWAVQVGTRLSDPDFGDWLSATLRTRQP</sequence>
<keyword evidence="11 13" id="KW-0443">Lipid metabolism</keyword>
<evidence type="ECO:0000256" key="2">
    <source>
        <dbReference type="ARBA" id="ARBA00004870"/>
    </source>
</evidence>
<accession>A0A0C6P457</accession>
<keyword evidence="7 13" id="KW-0808">Transferase</keyword>
<dbReference type="AlphaFoldDB" id="A0A0C6P457"/>
<comment type="function">
    <text evidence="1 13">Transfers the gamma-phosphate of ATP to the 4'-position of a tetraacyldisaccharide 1-phosphate intermediate (termed DS-1-P) to form tetraacyldisaccharide 1,4'-bis-phosphate (lipid IVA).</text>
</comment>
<evidence type="ECO:0000256" key="3">
    <source>
        <dbReference type="ARBA" id="ARBA00012071"/>
    </source>
</evidence>
<keyword evidence="9 13" id="KW-0418">Kinase</keyword>
<proteinExistence type="inferred from homology"/>
<dbReference type="SUPFAM" id="SSF52540">
    <property type="entry name" value="P-loop containing nucleoside triphosphate hydrolases"/>
    <property type="match status" value="1"/>
</dbReference>
<evidence type="ECO:0000256" key="7">
    <source>
        <dbReference type="ARBA" id="ARBA00022679"/>
    </source>
</evidence>
<name>A0A0C6P457_BORBO</name>
<dbReference type="GO" id="GO:0005886">
    <property type="term" value="C:plasma membrane"/>
    <property type="evidence" value="ECO:0007669"/>
    <property type="project" value="TreeGrafter"/>
</dbReference>
<evidence type="ECO:0000256" key="8">
    <source>
        <dbReference type="ARBA" id="ARBA00022741"/>
    </source>
</evidence>
<dbReference type="GO" id="GO:0005524">
    <property type="term" value="F:ATP binding"/>
    <property type="evidence" value="ECO:0007669"/>
    <property type="project" value="UniProtKB-UniRule"/>
</dbReference>
<dbReference type="RefSeq" id="WP_015064091.1">
    <property type="nucleotide sequence ID" value="NC_019382.1"/>
</dbReference>
<dbReference type="HAMAP" id="MF_00409">
    <property type="entry name" value="LpxK"/>
    <property type="match status" value="1"/>
</dbReference>
<evidence type="ECO:0000256" key="9">
    <source>
        <dbReference type="ARBA" id="ARBA00022777"/>
    </source>
</evidence>
<dbReference type="Proteomes" id="UP000007564">
    <property type="component" value="Chromosome"/>
</dbReference>
<dbReference type="InterPro" id="IPR003758">
    <property type="entry name" value="LpxK"/>
</dbReference>
<dbReference type="KEGG" id="bbh:BN112_1508"/>
<gene>
    <name evidence="13" type="primary">lpxK</name>
    <name evidence="14" type="ORF">BN112_1508</name>
</gene>
<dbReference type="UniPathway" id="UPA00359">
    <property type="reaction ID" value="UER00482"/>
</dbReference>
<dbReference type="PANTHER" id="PTHR42724">
    <property type="entry name" value="TETRAACYLDISACCHARIDE 4'-KINASE"/>
    <property type="match status" value="1"/>
</dbReference>
<comment type="catalytic activity">
    <reaction evidence="13">
        <text>a lipid A disaccharide + ATP = a lipid IVA + ADP + H(+)</text>
        <dbReference type="Rhea" id="RHEA:67840"/>
        <dbReference type="ChEBI" id="CHEBI:15378"/>
        <dbReference type="ChEBI" id="CHEBI:30616"/>
        <dbReference type="ChEBI" id="CHEBI:176343"/>
        <dbReference type="ChEBI" id="CHEBI:176425"/>
        <dbReference type="ChEBI" id="CHEBI:456216"/>
        <dbReference type="EC" id="2.7.1.130"/>
    </reaction>
</comment>
<protein>
    <recommendedName>
        <fullName evidence="4 13">Tetraacyldisaccharide 4'-kinase</fullName>
        <ecNumber evidence="3 13">2.7.1.130</ecNumber>
    </recommendedName>
    <alternativeName>
        <fullName evidence="12 13">Lipid A 4'-kinase</fullName>
    </alternativeName>
</protein>
<dbReference type="InterPro" id="IPR027417">
    <property type="entry name" value="P-loop_NTPase"/>
</dbReference>
<dbReference type="EC" id="2.7.1.130" evidence="3 13"/>
<evidence type="ECO:0000256" key="10">
    <source>
        <dbReference type="ARBA" id="ARBA00022840"/>
    </source>
</evidence>
<keyword evidence="5 13" id="KW-0444">Lipid biosynthesis</keyword>
<dbReference type="OrthoDB" id="9766423at2"/>
<evidence type="ECO:0000256" key="6">
    <source>
        <dbReference type="ARBA" id="ARBA00022556"/>
    </source>
</evidence>
<evidence type="ECO:0000256" key="12">
    <source>
        <dbReference type="ARBA" id="ARBA00029757"/>
    </source>
</evidence>
<keyword evidence="8 13" id="KW-0547">Nucleotide-binding</keyword>
<comment type="pathway">
    <text evidence="2 13">Glycolipid biosynthesis; lipid IV(A) biosynthesis; lipid IV(A) from (3R)-3-hydroxytetradecanoyl-[acyl-carrier-protein] and UDP-N-acetyl-alpha-D-glucosamine: step 6/6.</text>
</comment>
<feature type="binding site" evidence="13">
    <location>
        <begin position="64"/>
        <end position="71"/>
    </location>
    <ligand>
        <name>ATP</name>
        <dbReference type="ChEBI" id="CHEBI:30616"/>
    </ligand>
</feature>
<comment type="similarity">
    <text evidence="13">Belongs to the LpxK family.</text>
</comment>
<keyword evidence="10 13" id="KW-0067">ATP-binding</keyword>
<dbReference type="PANTHER" id="PTHR42724:SF1">
    <property type="entry name" value="TETRAACYLDISACCHARIDE 4'-KINASE, MITOCHONDRIAL-RELATED"/>
    <property type="match status" value="1"/>
</dbReference>
<dbReference type="EMBL" id="HE965806">
    <property type="protein sequence ID" value="CCJ53425.1"/>
    <property type="molecule type" value="Genomic_DNA"/>
</dbReference>
<dbReference type="HOGENOM" id="CLU_038816_2_0_4"/>
<dbReference type="GO" id="GO:0009029">
    <property type="term" value="F:lipid-A 4'-kinase activity"/>
    <property type="evidence" value="ECO:0007669"/>
    <property type="project" value="UniProtKB-UniRule"/>
</dbReference>
<dbReference type="Pfam" id="PF02606">
    <property type="entry name" value="LpxK"/>
    <property type="match status" value="1"/>
</dbReference>
<evidence type="ECO:0000256" key="5">
    <source>
        <dbReference type="ARBA" id="ARBA00022516"/>
    </source>
</evidence>
<keyword evidence="6 13" id="KW-0441">Lipid A biosynthesis</keyword>
<evidence type="ECO:0000313" key="15">
    <source>
        <dbReference type="Proteomes" id="UP000007564"/>
    </source>
</evidence>
<reference evidence="14 15" key="1">
    <citation type="journal article" date="2012" name="BMC Genomics">
        <title>Comparative genomics of the classical Bordetella subspecies: the evolution and exchange of virulence-associated diversity amongst closely related pathogens.</title>
        <authorList>
            <person name="Park J."/>
            <person name="Zhang Y."/>
            <person name="Buboltz A.M."/>
            <person name="Zhang X."/>
            <person name="Schuster S.C."/>
            <person name="Ahuja U."/>
            <person name="Liu M."/>
            <person name="Miller J.F."/>
            <person name="Sebaihia M."/>
            <person name="Bentley S.D."/>
            <person name="Parkhill J."/>
            <person name="Harvill E.T."/>
        </authorList>
    </citation>
    <scope>NUCLEOTIDE SEQUENCE [LARGE SCALE GENOMIC DNA]</scope>
    <source>
        <strain evidence="14 15">253</strain>
    </source>
</reference>
<evidence type="ECO:0000256" key="4">
    <source>
        <dbReference type="ARBA" id="ARBA00016436"/>
    </source>
</evidence>
<evidence type="ECO:0000313" key="14">
    <source>
        <dbReference type="EMBL" id="CCJ53425.1"/>
    </source>
</evidence>